<evidence type="ECO:0000256" key="4">
    <source>
        <dbReference type="ARBA" id="ARBA00022763"/>
    </source>
</evidence>
<evidence type="ECO:0000256" key="2">
    <source>
        <dbReference type="ARBA" id="ARBA00006168"/>
    </source>
</evidence>
<dbReference type="PANTHER" id="PTHR12172:SF0">
    <property type="entry name" value="CELL CYCLE CHECKPOINT PROTEIN RAD17"/>
    <property type="match status" value="1"/>
</dbReference>
<dbReference type="GO" id="GO:0005634">
    <property type="term" value="C:nucleus"/>
    <property type="evidence" value="ECO:0007669"/>
    <property type="project" value="UniProtKB-SubCell"/>
</dbReference>
<dbReference type="GO" id="GO:0000077">
    <property type="term" value="P:DNA damage checkpoint signaling"/>
    <property type="evidence" value="ECO:0007669"/>
    <property type="project" value="TreeGrafter"/>
</dbReference>
<dbReference type="SUPFAM" id="SSF52540">
    <property type="entry name" value="P-loop containing nucleoside triphosphate hydrolases"/>
    <property type="match status" value="1"/>
</dbReference>
<proteinExistence type="inferred from homology"/>
<dbReference type="Pfam" id="PF03215">
    <property type="entry name" value="Rad17"/>
    <property type="match status" value="1"/>
</dbReference>
<dbReference type="STRING" id="1965070.A0A3S3QDI9"/>
<dbReference type="GO" id="GO:0005524">
    <property type="term" value="F:ATP binding"/>
    <property type="evidence" value="ECO:0007669"/>
    <property type="project" value="UniProtKB-KW"/>
</dbReference>
<evidence type="ECO:0000313" key="8">
    <source>
        <dbReference type="EMBL" id="RWS18046.1"/>
    </source>
</evidence>
<dbReference type="CDD" id="cd00009">
    <property type="entry name" value="AAA"/>
    <property type="match status" value="1"/>
</dbReference>
<dbReference type="AlphaFoldDB" id="A0A3S3QDI9"/>
<comment type="caution">
    <text evidence="8">The sequence shown here is derived from an EMBL/GenBank/DDBJ whole genome shotgun (WGS) entry which is preliminary data.</text>
</comment>
<name>A0A3S3QDI9_9ACAR</name>
<evidence type="ECO:0000256" key="6">
    <source>
        <dbReference type="ARBA" id="ARBA00023242"/>
    </source>
</evidence>
<organism evidence="8 9">
    <name type="scientific">Dinothrombium tinctorium</name>
    <dbReference type="NCBI Taxonomy" id="1965070"/>
    <lineage>
        <taxon>Eukaryota</taxon>
        <taxon>Metazoa</taxon>
        <taxon>Ecdysozoa</taxon>
        <taxon>Arthropoda</taxon>
        <taxon>Chelicerata</taxon>
        <taxon>Arachnida</taxon>
        <taxon>Acari</taxon>
        <taxon>Acariformes</taxon>
        <taxon>Trombidiformes</taxon>
        <taxon>Prostigmata</taxon>
        <taxon>Anystina</taxon>
        <taxon>Parasitengona</taxon>
        <taxon>Trombidioidea</taxon>
        <taxon>Trombidiidae</taxon>
        <taxon>Dinothrombium</taxon>
    </lineage>
</organism>
<comment type="similarity">
    <text evidence="2">Belongs to the rad17/RAD24 family.</text>
</comment>
<dbReference type="InterPro" id="IPR004582">
    <property type="entry name" value="Checkpoint_prot_Rad17_Rad24"/>
</dbReference>
<evidence type="ECO:0000256" key="5">
    <source>
        <dbReference type="ARBA" id="ARBA00022840"/>
    </source>
</evidence>
<dbReference type="PANTHER" id="PTHR12172">
    <property type="entry name" value="CELL CYCLE CHECKPOINT PROTEIN RAD17"/>
    <property type="match status" value="1"/>
</dbReference>
<keyword evidence="3" id="KW-0547">Nucleotide-binding</keyword>
<evidence type="ECO:0000256" key="7">
    <source>
        <dbReference type="ARBA" id="ARBA00023306"/>
    </source>
</evidence>
<dbReference type="Proteomes" id="UP000285301">
    <property type="component" value="Unassembled WGS sequence"/>
</dbReference>
<keyword evidence="4" id="KW-0227">DNA damage</keyword>
<dbReference type="GO" id="GO:0003682">
    <property type="term" value="F:chromatin binding"/>
    <property type="evidence" value="ECO:0007669"/>
    <property type="project" value="TreeGrafter"/>
</dbReference>
<keyword evidence="9" id="KW-1185">Reference proteome</keyword>
<dbReference type="Gene3D" id="3.40.50.300">
    <property type="entry name" value="P-loop containing nucleotide triphosphate hydrolases"/>
    <property type="match status" value="1"/>
</dbReference>
<dbReference type="GO" id="GO:0033314">
    <property type="term" value="P:mitotic DNA replication checkpoint signaling"/>
    <property type="evidence" value="ECO:0007669"/>
    <property type="project" value="TreeGrafter"/>
</dbReference>
<dbReference type="InterPro" id="IPR027417">
    <property type="entry name" value="P-loop_NTPase"/>
</dbReference>
<reference evidence="8 9" key="1">
    <citation type="journal article" date="2018" name="Gigascience">
        <title>Genomes of trombidid mites reveal novel predicted allergens and laterally-transferred genes associated with secondary metabolism.</title>
        <authorList>
            <person name="Dong X."/>
            <person name="Chaisiri K."/>
            <person name="Xia D."/>
            <person name="Armstrong S.D."/>
            <person name="Fang Y."/>
            <person name="Donnelly M.J."/>
            <person name="Kadowaki T."/>
            <person name="McGarry J.W."/>
            <person name="Darby A.C."/>
            <person name="Makepeace B.L."/>
        </authorList>
    </citation>
    <scope>NUCLEOTIDE SEQUENCE [LARGE SCALE GENOMIC DNA]</scope>
    <source>
        <strain evidence="8">UoL-WK</strain>
    </source>
</reference>
<gene>
    <name evidence="8" type="ORF">B4U79_16719</name>
</gene>
<accession>A0A3S3QDI9</accession>
<dbReference type="GO" id="GO:0006281">
    <property type="term" value="P:DNA repair"/>
    <property type="evidence" value="ECO:0007669"/>
    <property type="project" value="InterPro"/>
</dbReference>
<evidence type="ECO:0000256" key="1">
    <source>
        <dbReference type="ARBA" id="ARBA00004123"/>
    </source>
</evidence>
<keyword evidence="6" id="KW-0539">Nucleus</keyword>
<dbReference type="GO" id="GO:0003689">
    <property type="term" value="F:DNA clamp loader activity"/>
    <property type="evidence" value="ECO:0007669"/>
    <property type="project" value="TreeGrafter"/>
</dbReference>
<dbReference type="EMBL" id="NCKU01000001">
    <property type="protein sequence ID" value="RWS18046.1"/>
    <property type="molecule type" value="Genomic_DNA"/>
</dbReference>
<comment type="subcellular location">
    <subcellularLocation>
        <location evidence="1">Nucleus</location>
    </subcellularLocation>
</comment>
<protein>
    <submittedName>
        <fullName evidence="8">Cell cycle checkpoint protein RAD17-like protein</fullName>
    </submittedName>
</protein>
<evidence type="ECO:0000256" key="3">
    <source>
        <dbReference type="ARBA" id="ARBA00022741"/>
    </source>
</evidence>
<keyword evidence="7" id="KW-0131">Cell cycle</keyword>
<dbReference type="OrthoDB" id="10265971at2759"/>
<keyword evidence="5" id="KW-0067">ATP-binding</keyword>
<sequence length="522" mass="60195">MESSVRSLKRKLQSFNIADFECDKTDALSEGRRADRTPEIRNDLCVNHKKVTEVGNWFRSLFNSKRRAESRVLLLTGPSGSGKTATVKVIAKEFGVKIEEFVESFDPVDDQLITEEYKEADDPLFQKESQLSQFKKFIANANCNPVNGSVERKVILIEEFPSTFRNEPIAFLETVYHYLNNIKDCVPIVFIFESESNDSFSNKFCFPKVFLEKAKVTSINFNPITTNELISVLSRVSNYSLRKEVLKSIAETSAGDIRNALNTFDFTFRSSLKTFMNGNSKKRRCIQMETDLNVSGRELCPSFFLILGKILHCKRLEILEDHTLPSHMEKFRTKKLRDNPEVIIDTLTVNPSSLDFYLHEHYLKFAVCIDQIAMVSSSMSDIDSLFGQQNWMLKSPWNRIQNYVVARSLLFYLSNSSEAKRHFVNFTKPLSPEYNCKAFELNRSMDALCFKTHSEYGMELIFPSEYHNHESILQLNNVIRNCFSEAPTIQNDFSKKGNKEVFNEKFTYSDSEDELSIEDFAL</sequence>
<evidence type="ECO:0000313" key="9">
    <source>
        <dbReference type="Proteomes" id="UP000285301"/>
    </source>
</evidence>